<keyword evidence="2" id="KW-1185">Reference proteome</keyword>
<name>A0A2T4AW57_TRIHA</name>
<reference evidence="1 2" key="1">
    <citation type="submission" date="2016-07" db="EMBL/GenBank/DDBJ databases">
        <title>Multiple horizontal gene transfer events from other fungi enriched the ability of initially mycotrophic Trichoderma (Ascomycota) to feed on dead plant biomass.</title>
        <authorList>
            <consortium name="DOE Joint Genome Institute"/>
            <person name="Aerts A."/>
            <person name="Atanasova L."/>
            <person name="Chenthamara K."/>
            <person name="Zhang J."/>
            <person name="Grujic M."/>
            <person name="Henrissat B."/>
            <person name="Kuo A."/>
            <person name="Salamov A."/>
            <person name="Lipzen A."/>
            <person name="Labutti K."/>
            <person name="Barry K."/>
            <person name="Miao Y."/>
            <person name="Rahimi M.J."/>
            <person name="Shen Q."/>
            <person name="Grigoriev I.V."/>
            <person name="Kubicek C.P."/>
            <person name="Druzhinina I.S."/>
        </authorList>
    </citation>
    <scope>NUCLEOTIDE SEQUENCE [LARGE SCALE GENOMIC DNA]</scope>
    <source>
        <strain evidence="1 2">CBS 226.95</strain>
    </source>
</reference>
<protein>
    <submittedName>
        <fullName evidence="1">Uncharacterized protein</fullName>
    </submittedName>
</protein>
<gene>
    <name evidence="1" type="ORF">M431DRAFT_207373</name>
</gene>
<evidence type="ECO:0000313" key="1">
    <source>
        <dbReference type="EMBL" id="PTB61269.1"/>
    </source>
</evidence>
<sequence length="185" mass="20603">MSIQVGTILHRIRGRRKGVLQPVLITQVYETVRQTVHPFTDTHYSYDATSIGAFEFVHTRSDQISFLCATHQWPLPVGPPPLQQVSQNGSVALERKTVGASLGERSQSTFTNSGGPSAYRTRIRISCLDRCPRPAFGLLTLRIVPGLVCRLTLWDRLQPLRRLVLSCSGPVRVPTSFLQLHTGTQ</sequence>
<dbReference type="AlphaFoldDB" id="A0A2T4AW57"/>
<dbReference type="GeneID" id="36621973"/>
<accession>A0A2T4AW57</accession>
<evidence type="ECO:0000313" key="2">
    <source>
        <dbReference type="Proteomes" id="UP000241690"/>
    </source>
</evidence>
<dbReference type="Proteomes" id="UP000241690">
    <property type="component" value="Unassembled WGS sequence"/>
</dbReference>
<organism evidence="1 2">
    <name type="scientific">Trichoderma harzianum CBS 226.95</name>
    <dbReference type="NCBI Taxonomy" id="983964"/>
    <lineage>
        <taxon>Eukaryota</taxon>
        <taxon>Fungi</taxon>
        <taxon>Dikarya</taxon>
        <taxon>Ascomycota</taxon>
        <taxon>Pezizomycotina</taxon>
        <taxon>Sordariomycetes</taxon>
        <taxon>Hypocreomycetidae</taxon>
        <taxon>Hypocreales</taxon>
        <taxon>Hypocreaceae</taxon>
        <taxon>Trichoderma</taxon>
    </lineage>
</organism>
<dbReference type="RefSeq" id="XP_024780946.1">
    <property type="nucleotide sequence ID" value="XM_024913411.1"/>
</dbReference>
<dbReference type="EMBL" id="KZ679675">
    <property type="protein sequence ID" value="PTB61269.1"/>
    <property type="molecule type" value="Genomic_DNA"/>
</dbReference>
<proteinExistence type="predicted"/>